<gene>
    <name evidence="3" type="ORF">HIU99_09245</name>
</gene>
<dbReference type="Proteomes" id="UP000567186">
    <property type="component" value="Unassembled WGS sequence"/>
</dbReference>
<keyword evidence="4" id="KW-1185">Reference proteome</keyword>
<evidence type="ECO:0000313" key="3">
    <source>
        <dbReference type="EMBL" id="NMT63785.1"/>
    </source>
</evidence>
<dbReference type="Gene3D" id="3.40.50.2000">
    <property type="entry name" value="Glycogen Phosphorylase B"/>
    <property type="match status" value="2"/>
</dbReference>
<sequence>MKNVLMTALQPGGGIKTFFRYVYGQENFKNYEFTLVAPDHGLGEYLRDFLPSGRIRLETAETGSFAFIRQVRSLVRKGDFQLVHSHGFSAGALTEFAIMGLNQCHLMTAHDVFNQAQFQRFKGRFKHILMSAAFKRMDAIHTVTDDARNNFLDFFPAIGPERIHGILHGIDTAYFREGCALPLRKTIGLSPDTPLIGFFGRFMGQKGFRQIVDAIDLIRTRRLMAEVPHVATFGWGGFIREDYAYLGGLGLCKYFHQMPQTDNMAGSIKGVDLVVMPSRWEACGLLAMEALTAGVPIIGSDCIGLREVLDGSPAQQVSVGDTEALAAAIIREFQDIDSRRGEFKRYQEVAVSRFSIERPARELALLYSKLNDQG</sequence>
<dbReference type="PANTHER" id="PTHR46401:SF2">
    <property type="entry name" value="GLYCOSYLTRANSFERASE WBBK-RELATED"/>
    <property type="match status" value="1"/>
</dbReference>
<dbReference type="InterPro" id="IPR028098">
    <property type="entry name" value="Glyco_trans_4-like_N"/>
</dbReference>
<evidence type="ECO:0000256" key="1">
    <source>
        <dbReference type="ARBA" id="ARBA00022679"/>
    </source>
</evidence>
<dbReference type="RefSeq" id="WP_135954960.1">
    <property type="nucleotide sequence ID" value="NZ_JABCKY010000002.1"/>
</dbReference>
<evidence type="ECO:0000313" key="4">
    <source>
        <dbReference type="Proteomes" id="UP000567186"/>
    </source>
</evidence>
<dbReference type="CDD" id="cd03801">
    <property type="entry name" value="GT4_PimA-like"/>
    <property type="match status" value="1"/>
</dbReference>
<dbReference type="PANTHER" id="PTHR46401">
    <property type="entry name" value="GLYCOSYLTRANSFERASE WBBK-RELATED"/>
    <property type="match status" value="1"/>
</dbReference>
<name>A0A7Y0RCN8_9GAMM</name>
<comment type="caution">
    <text evidence="3">The sequence shown here is derived from an EMBL/GenBank/DDBJ whole genome shotgun (WGS) entry which is preliminary data.</text>
</comment>
<dbReference type="GO" id="GO:0016757">
    <property type="term" value="F:glycosyltransferase activity"/>
    <property type="evidence" value="ECO:0007669"/>
    <property type="project" value="TreeGrafter"/>
</dbReference>
<dbReference type="Pfam" id="PF13692">
    <property type="entry name" value="Glyco_trans_1_4"/>
    <property type="match status" value="1"/>
</dbReference>
<dbReference type="AlphaFoldDB" id="A0A7Y0RCN8"/>
<evidence type="ECO:0000259" key="2">
    <source>
        <dbReference type="Pfam" id="PF13439"/>
    </source>
</evidence>
<dbReference type="Pfam" id="PF13439">
    <property type="entry name" value="Glyco_transf_4"/>
    <property type="match status" value="1"/>
</dbReference>
<protein>
    <submittedName>
        <fullName evidence="3">Glycosyltransferase family 4 protein</fullName>
    </submittedName>
</protein>
<dbReference type="OrthoDB" id="9777346at2"/>
<proteinExistence type="predicted"/>
<dbReference type="GO" id="GO:0009103">
    <property type="term" value="P:lipopolysaccharide biosynthetic process"/>
    <property type="evidence" value="ECO:0007669"/>
    <property type="project" value="TreeGrafter"/>
</dbReference>
<reference evidence="3 4" key="1">
    <citation type="submission" date="2020-04" db="EMBL/GenBank/DDBJ databases">
        <title>Marinobacter oceani sp. nov., isolated from marine solar saltern.</title>
        <authorList>
            <person name="Chen X.-Y."/>
        </authorList>
    </citation>
    <scope>NUCLEOTIDE SEQUENCE [LARGE SCALE GENOMIC DNA]</scope>
    <source>
        <strain evidence="3 4">W62</strain>
    </source>
</reference>
<accession>A0A7Y0RCN8</accession>
<dbReference type="SUPFAM" id="SSF53756">
    <property type="entry name" value="UDP-Glycosyltransferase/glycogen phosphorylase"/>
    <property type="match status" value="1"/>
</dbReference>
<dbReference type="EMBL" id="JABCKY010000002">
    <property type="protein sequence ID" value="NMT63785.1"/>
    <property type="molecule type" value="Genomic_DNA"/>
</dbReference>
<organism evidence="3 4">
    <name type="scientific">Marinobacter orientalis</name>
    <dbReference type="NCBI Taxonomy" id="1928859"/>
    <lineage>
        <taxon>Bacteria</taxon>
        <taxon>Pseudomonadati</taxon>
        <taxon>Pseudomonadota</taxon>
        <taxon>Gammaproteobacteria</taxon>
        <taxon>Pseudomonadales</taxon>
        <taxon>Marinobacteraceae</taxon>
        <taxon>Marinobacter</taxon>
    </lineage>
</organism>
<keyword evidence="1 3" id="KW-0808">Transferase</keyword>
<feature type="domain" description="Glycosyltransferase subfamily 4-like N-terminal" evidence="2">
    <location>
        <begin position="29"/>
        <end position="173"/>
    </location>
</feature>